<sequence>MINMLILTSRIDQDIIYEHNYKHIKVLSKHPIHQVHKCHRGISQTKGHHQKLTMTISRSKSRFQNIFLFQSQLVIT</sequence>
<dbReference type="EMBL" id="JAWPEI010000004">
    <property type="protein sequence ID" value="KAK4729654.1"/>
    <property type="molecule type" value="Genomic_DNA"/>
</dbReference>
<name>A0AAV9LV61_9SOLN</name>
<gene>
    <name evidence="1" type="ORF">R3W88_022642</name>
</gene>
<protein>
    <submittedName>
        <fullName evidence="1">Uncharacterized protein</fullName>
    </submittedName>
</protein>
<dbReference type="Proteomes" id="UP001311915">
    <property type="component" value="Unassembled WGS sequence"/>
</dbReference>
<accession>A0AAV9LV61</accession>
<dbReference type="AlphaFoldDB" id="A0AAV9LV61"/>
<evidence type="ECO:0000313" key="2">
    <source>
        <dbReference type="Proteomes" id="UP001311915"/>
    </source>
</evidence>
<organism evidence="1 2">
    <name type="scientific">Solanum pinnatisectum</name>
    <name type="common">tansyleaf nightshade</name>
    <dbReference type="NCBI Taxonomy" id="50273"/>
    <lineage>
        <taxon>Eukaryota</taxon>
        <taxon>Viridiplantae</taxon>
        <taxon>Streptophyta</taxon>
        <taxon>Embryophyta</taxon>
        <taxon>Tracheophyta</taxon>
        <taxon>Spermatophyta</taxon>
        <taxon>Magnoliopsida</taxon>
        <taxon>eudicotyledons</taxon>
        <taxon>Gunneridae</taxon>
        <taxon>Pentapetalae</taxon>
        <taxon>asterids</taxon>
        <taxon>lamiids</taxon>
        <taxon>Solanales</taxon>
        <taxon>Solanaceae</taxon>
        <taxon>Solanoideae</taxon>
        <taxon>Solaneae</taxon>
        <taxon>Solanum</taxon>
    </lineage>
</organism>
<keyword evidence="2" id="KW-1185">Reference proteome</keyword>
<evidence type="ECO:0000313" key="1">
    <source>
        <dbReference type="EMBL" id="KAK4729654.1"/>
    </source>
</evidence>
<reference evidence="1 2" key="1">
    <citation type="submission" date="2023-10" db="EMBL/GenBank/DDBJ databases">
        <title>Genome-Wide Identification Analysis in wild type Solanum Pinnatisectum Reveals Some Genes Defensing Phytophthora Infestans.</title>
        <authorList>
            <person name="Sun C."/>
        </authorList>
    </citation>
    <scope>NUCLEOTIDE SEQUENCE [LARGE SCALE GENOMIC DNA]</scope>
    <source>
        <strain evidence="1">LQN</strain>
        <tissue evidence="1">Leaf</tissue>
    </source>
</reference>
<proteinExistence type="predicted"/>
<comment type="caution">
    <text evidence="1">The sequence shown here is derived from an EMBL/GenBank/DDBJ whole genome shotgun (WGS) entry which is preliminary data.</text>
</comment>